<keyword evidence="2" id="KW-1185">Reference proteome</keyword>
<dbReference type="EMBL" id="PTIX01000009">
    <property type="protein sequence ID" value="PPK66732.1"/>
    <property type="molecule type" value="Genomic_DNA"/>
</dbReference>
<sequence>MTAQENTRAARAAAAFVAAHGAPTRAVVANIGRAGARVVLVGKDGTMGDVIVPDTAAGESLVAEVSGLEAADWDRETTAATRIGSRHRAKMAARTRG</sequence>
<evidence type="ECO:0000313" key="1">
    <source>
        <dbReference type="EMBL" id="PPK66732.1"/>
    </source>
</evidence>
<gene>
    <name evidence="1" type="ORF">CLV40_109117</name>
</gene>
<reference evidence="1 2" key="1">
    <citation type="submission" date="2018-02" db="EMBL/GenBank/DDBJ databases">
        <title>Genomic Encyclopedia of Archaeal and Bacterial Type Strains, Phase II (KMG-II): from individual species to whole genera.</title>
        <authorList>
            <person name="Goeker M."/>
        </authorList>
    </citation>
    <scope>NUCLEOTIDE SEQUENCE [LARGE SCALE GENOMIC DNA]</scope>
    <source>
        <strain evidence="1 2">YU 961-1</strain>
    </source>
</reference>
<dbReference type="AlphaFoldDB" id="A0A2S6GNB2"/>
<dbReference type="Proteomes" id="UP000239203">
    <property type="component" value="Unassembled WGS sequence"/>
</dbReference>
<accession>A0A2S6GNB2</accession>
<evidence type="ECO:0000313" key="2">
    <source>
        <dbReference type="Proteomes" id="UP000239203"/>
    </source>
</evidence>
<protein>
    <submittedName>
        <fullName evidence="1">Uncharacterized protein</fullName>
    </submittedName>
</protein>
<dbReference type="RefSeq" id="WP_104480112.1">
    <property type="nucleotide sequence ID" value="NZ_CP154825.1"/>
</dbReference>
<dbReference type="OrthoDB" id="3212043at2"/>
<organism evidence="1 2">
    <name type="scientific">Actinokineospora auranticolor</name>
    <dbReference type="NCBI Taxonomy" id="155976"/>
    <lineage>
        <taxon>Bacteria</taxon>
        <taxon>Bacillati</taxon>
        <taxon>Actinomycetota</taxon>
        <taxon>Actinomycetes</taxon>
        <taxon>Pseudonocardiales</taxon>
        <taxon>Pseudonocardiaceae</taxon>
        <taxon>Actinokineospora</taxon>
    </lineage>
</organism>
<proteinExistence type="predicted"/>
<name>A0A2S6GNB2_9PSEU</name>
<comment type="caution">
    <text evidence="1">The sequence shown here is derived from an EMBL/GenBank/DDBJ whole genome shotgun (WGS) entry which is preliminary data.</text>
</comment>